<name>A0AAV2JED9_KNICA</name>
<evidence type="ECO:0000256" key="1">
    <source>
        <dbReference type="SAM" id="MobiDB-lite"/>
    </source>
</evidence>
<dbReference type="EMBL" id="OZ035833">
    <property type="protein sequence ID" value="CAL1574080.1"/>
    <property type="molecule type" value="Genomic_DNA"/>
</dbReference>
<keyword evidence="3" id="KW-1185">Reference proteome</keyword>
<evidence type="ECO:0000313" key="2">
    <source>
        <dbReference type="EMBL" id="CAL1574080.1"/>
    </source>
</evidence>
<dbReference type="Proteomes" id="UP001497482">
    <property type="component" value="Chromosome 11"/>
</dbReference>
<sequence length="158" mass="17105">MSPRPKHKRWEWYGAEKGGVFQASDGKAACFSPWCAACSFTLSFTTCWFLELQSSADSPIPLLRTSETSTIHTQDDLKAMGSLRFSWGPFGADKDPTNKLGTTCCAPSVGEGCEGCRRVQQHLCHSWRAAPRGGENREERGATGDKGGGYRGGLLSPA</sequence>
<organism evidence="2 3">
    <name type="scientific">Knipowitschia caucasica</name>
    <name type="common">Caucasian dwarf goby</name>
    <name type="synonym">Pomatoschistus caucasicus</name>
    <dbReference type="NCBI Taxonomy" id="637954"/>
    <lineage>
        <taxon>Eukaryota</taxon>
        <taxon>Metazoa</taxon>
        <taxon>Chordata</taxon>
        <taxon>Craniata</taxon>
        <taxon>Vertebrata</taxon>
        <taxon>Euteleostomi</taxon>
        <taxon>Actinopterygii</taxon>
        <taxon>Neopterygii</taxon>
        <taxon>Teleostei</taxon>
        <taxon>Neoteleostei</taxon>
        <taxon>Acanthomorphata</taxon>
        <taxon>Gobiaria</taxon>
        <taxon>Gobiiformes</taxon>
        <taxon>Gobioidei</taxon>
        <taxon>Gobiidae</taxon>
        <taxon>Gobiinae</taxon>
        <taxon>Knipowitschia</taxon>
    </lineage>
</organism>
<feature type="compositionally biased region" description="Basic and acidic residues" evidence="1">
    <location>
        <begin position="134"/>
        <end position="143"/>
    </location>
</feature>
<dbReference type="AlphaFoldDB" id="A0AAV2JED9"/>
<gene>
    <name evidence="2" type="ORF">KC01_LOCUS5852</name>
</gene>
<feature type="region of interest" description="Disordered" evidence="1">
    <location>
        <begin position="132"/>
        <end position="158"/>
    </location>
</feature>
<protein>
    <submittedName>
        <fullName evidence="2">Uncharacterized protein</fullName>
    </submittedName>
</protein>
<proteinExistence type="predicted"/>
<accession>A0AAV2JED9</accession>
<evidence type="ECO:0000313" key="3">
    <source>
        <dbReference type="Proteomes" id="UP001497482"/>
    </source>
</evidence>
<reference evidence="2 3" key="1">
    <citation type="submission" date="2024-04" db="EMBL/GenBank/DDBJ databases">
        <authorList>
            <person name="Waldvogel A.-M."/>
            <person name="Schoenle A."/>
        </authorList>
    </citation>
    <scope>NUCLEOTIDE SEQUENCE [LARGE SCALE GENOMIC DNA]</scope>
</reference>